<feature type="compositionally biased region" description="Low complexity" evidence="1">
    <location>
        <begin position="116"/>
        <end position="134"/>
    </location>
</feature>
<dbReference type="PANTHER" id="PTHR21193">
    <property type="entry name" value="OXIDOREDUCTASE-LIKE DOMAIN-CONTAINING PROTEIN 1"/>
    <property type="match status" value="1"/>
</dbReference>
<dbReference type="InParanoid" id="A0A7M7LTZ0"/>
<dbReference type="EnsemblMetazoa" id="XM_011683505">
    <property type="protein sequence ID" value="XP_011681807"/>
    <property type="gene ID" value="LOC105446534"/>
</dbReference>
<accession>A0A7M7LTZ0</accession>
<organism evidence="3 4">
    <name type="scientific">Strongylocentrotus purpuratus</name>
    <name type="common">Purple sea urchin</name>
    <dbReference type="NCBI Taxonomy" id="7668"/>
    <lineage>
        <taxon>Eukaryota</taxon>
        <taxon>Metazoa</taxon>
        <taxon>Echinodermata</taxon>
        <taxon>Eleutherozoa</taxon>
        <taxon>Echinozoa</taxon>
        <taxon>Echinoidea</taxon>
        <taxon>Euechinoidea</taxon>
        <taxon>Echinacea</taxon>
        <taxon>Camarodonta</taxon>
        <taxon>Echinidea</taxon>
        <taxon>Strongylocentrotidae</taxon>
        <taxon>Strongylocentrotus</taxon>
    </lineage>
</organism>
<feature type="compositionally biased region" description="Polar residues" evidence="1">
    <location>
        <begin position="83"/>
        <end position="107"/>
    </location>
</feature>
<protein>
    <recommendedName>
        <fullName evidence="2">Oxidoreductase-like domain-containing protein</fullName>
    </recommendedName>
</protein>
<dbReference type="RefSeq" id="XP_011681807.2">
    <property type="nucleotide sequence ID" value="XM_011683505.2"/>
</dbReference>
<keyword evidence="4" id="KW-1185">Reference proteome</keyword>
<proteinExistence type="predicted"/>
<evidence type="ECO:0000313" key="3">
    <source>
        <dbReference type="EnsemblMetazoa" id="XP_011681807"/>
    </source>
</evidence>
<name>A0A7M7LTZ0_STRPU</name>
<feature type="domain" description="Oxidoreductase-like" evidence="2">
    <location>
        <begin position="167"/>
        <end position="195"/>
    </location>
</feature>
<reference evidence="4" key="1">
    <citation type="submission" date="2015-02" db="EMBL/GenBank/DDBJ databases">
        <title>Genome sequencing for Strongylocentrotus purpuratus.</title>
        <authorList>
            <person name="Murali S."/>
            <person name="Liu Y."/>
            <person name="Vee V."/>
            <person name="English A."/>
            <person name="Wang M."/>
            <person name="Skinner E."/>
            <person name="Han Y."/>
            <person name="Muzny D.M."/>
            <person name="Worley K.C."/>
            <person name="Gibbs R.A."/>
        </authorList>
    </citation>
    <scope>NUCLEOTIDE SEQUENCE</scope>
</reference>
<dbReference type="GeneID" id="105446534"/>
<dbReference type="PANTHER" id="PTHR21193:SF3">
    <property type="entry name" value="OXIDOREDUCTASE-LIKE DOMAIN-CONTAINING PROTEIN 1"/>
    <property type="match status" value="1"/>
</dbReference>
<dbReference type="InterPro" id="IPR019180">
    <property type="entry name" value="Oxidoreductase-like_N"/>
</dbReference>
<dbReference type="OrthoDB" id="10064411at2759"/>
<sequence length="229" mass="25169">MDKVLSRNVIMCYRKLLSHHHHQCIRFKQLGSLQQVIAGGSQHQPRQCHVDASSKGSVQKGLIQEDNKGKRKEGGNDIGDNGLTPSPQNRSVQPQSLTDNQGNMTENSGDDTKPTGSVSIVEDSSSSLASSSSSGAGGSDKNDSLSDTSEKTLASDDEKSRRKEPPVAPDPETCCESGCVNCVWIKYAEEVKDYYPDGQDHQERLKEILDLIEDYNVKMFVRMELGIKK</sequence>
<dbReference type="Pfam" id="PF09791">
    <property type="entry name" value="Oxidored-like"/>
    <property type="match status" value="1"/>
</dbReference>
<evidence type="ECO:0000313" key="4">
    <source>
        <dbReference type="Proteomes" id="UP000007110"/>
    </source>
</evidence>
<feature type="compositionally biased region" description="Basic and acidic residues" evidence="1">
    <location>
        <begin position="140"/>
        <end position="165"/>
    </location>
</feature>
<evidence type="ECO:0000256" key="1">
    <source>
        <dbReference type="SAM" id="MobiDB-lite"/>
    </source>
</evidence>
<reference evidence="3" key="2">
    <citation type="submission" date="2021-01" db="UniProtKB">
        <authorList>
            <consortium name="EnsemblMetazoa"/>
        </authorList>
    </citation>
    <scope>IDENTIFICATION</scope>
</reference>
<dbReference type="OMA" id="HKERSDM"/>
<evidence type="ECO:0000259" key="2">
    <source>
        <dbReference type="Pfam" id="PF09791"/>
    </source>
</evidence>
<dbReference type="KEGG" id="spu:105446534"/>
<dbReference type="AlphaFoldDB" id="A0A7M7LTZ0"/>
<feature type="compositionally biased region" description="Basic and acidic residues" evidence="1">
    <location>
        <begin position="63"/>
        <end position="75"/>
    </location>
</feature>
<feature type="region of interest" description="Disordered" evidence="1">
    <location>
        <begin position="43"/>
        <end position="172"/>
    </location>
</feature>
<dbReference type="InterPro" id="IPR039251">
    <property type="entry name" value="OXLD1"/>
</dbReference>
<dbReference type="Proteomes" id="UP000007110">
    <property type="component" value="Unassembled WGS sequence"/>
</dbReference>